<reference evidence="2" key="1">
    <citation type="journal article" date="2019" name="Int. J. Syst. Evol. Microbiol.">
        <title>The Global Catalogue of Microorganisms (GCM) 10K type strain sequencing project: providing services to taxonomists for standard genome sequencing and annotation.</title>
        <authorList>
            <consortium name="The Broad Institute Genomics Platform"/>
            <consortium name="The Broad Institute Genome Sequencing Center for Infectious Disease"/>
            <person name="Wu L."/>
            <person name="Ma J."/>
        </authorList>
    </citation>
    <scope>NUCLEOTIDE SEQUENCE [LARGE SCALE GENOMIC DNA]</scope>
    <source>
        <strain evidence="2">CCUG 57508</strain>
    </source>
</reference>
<organism evidence="1 2">
    <name type="scientific">Terrabacter terrigena</name>
    <dbReference type="NCBI Taxonomy" id="574718"/>
    <lineage>
        <taxon>Bacteria</taxon>
        <taxon>Bacillati</taxon>
        <taxon>Actinomycetota</taxon>
        <taxon>Actinomycetes</taxon>
        <taxon>Micrococcales</taxon>
        <taxon>Intrasporangiaceae</taxon>
        <taxon>Terrabacter</taxon>
    </lineage>
</organism>
<dbReference type="PANTHER" id="PTHR36439">
    <property type="entry name" value="BLL4334 PROTEIN"/>
    <property type="match status" value="1"/>
</dbReference>
<dbReference type="RefSeq" id="WP_386051715.1">
    <property type="nucleotide sequence ID" value="NZ_JBHTKH010000003.1"/>
</dbReference>
<name>A0ABW3MUE6_9MICO</name>
<protein>
    <submittedName>
        <fullName evidence="1">DUF1697 domain-containing protein</fullName>
    </submittedName>
</protein>
<evidence type="ECO:0000313" key="1">
    <source>
        <dbReference type="EMBL" id="MFD1053877.1"/>
    </source>
</evidence>
<accession>A0ABW3MUE6</accession>
<dbReference type="EMBL" id="JBHTKH010000003">
    <property type="protein sequence ID" value="MFD1053877.1"/>
    <property type="molecule type" value="Genomic_DNA"/>
</dbReference>
<dbReference type="SUPFAM" id="SSF160379">
    <property type="entry name" value="SP0830-like"/>
    <property type="match status" value="1"/>
</dbReference>
<dbReference type="PIRSF" id="PIRSF008502">
    <property type="entry name" value="UCP008502"/>
    <property type="match status" value="1"/>
</dbReference>
<keyword evidence="2" id="KW-1185">Reference proteome</keyword>
<dbReference type="PANTHER" id="PTHR36439:SF1">
    <property type="entry name" value="DUF1697 DOMAIN-CONTAINING PROTEIN"/>
    <property type="match status" value="1"/>
</dbReference>
<sequence>MPTYIGFLRAVNLGGKRRVKMAALRELLEAEGYEDVETHIQSGNLKVRSATRSAAKVETDLRKAISAEFGFDVPVVVRTPSQLRKLADEAEALESPIASDARRYVTFMTGDLAPAGVKALHDWDAATEGARVVGNDIVLFLSDGVQGAKLTNARIEKLTGAVGTARNITVVRALADKWGG</sequence>
<gene>
    <name evidence="1" type="ORF">ACFQ2V_06110</name>
</gene>
<proteinExistence type="predicted"/>
<dbReference type="Pfam" id="PF08002">
    <property type="entry name" value="DUF1697"/>
    <property type="match status" value="1"/>
</dbReference>
<dbReference type="InterPro" id="IPR012545">
    <property type="entry name" value="DUF1697"/>
</dbReference>
<comment type="caution">
    <text evidence="1">The sequence shown here is derived from an EMBL/GenBank/DDBJ whole genome shotgun (WGS) entry which is preliminary data.</text>
</comment>
<dbReference type="Gene3D" id="3.30.70.1280">
    <property type="entry name" value="SP0830-like domains"/>
    <property type="match status" value="1"/>
</dbReference>
<evidence type="ECO:0000313" key="2">
    <source>
        <dbReference type="Proteomes" id="UP001597046"/>
    </source>
</evidence>
<dbReference type="Proteomes" id="UP001597046">
    <property type="component" value="Unassembled WGS sequence"/>
</dbReference>